<accession>A0A2U1IX04</accession>
<keyword evidence="3" id="KW-0235">DNA replication</keyword>
<dbReference type="PANTHER" id="PTHR12748">
    <property type="entry name" value="ORIGIN RECOGNITION COMPLEX SUBUNIT 3"/>
    <property type="match status" value="1"/>
</dbReference>
<comment type="caution">
    <text evidence="9">The sequence shown here is derived from an EMBL/GenBank/DDBJ whole genome shotgun (WGS) entry which is preliminary data.</text>
</comment>
<dbReference type="CDD" id="cd20704">
    <property type="entry name" value="Orc3"/>
    <property type="match status" value="2"/>
</dbReference>
<dbReference type="InterPro" id="IPR020795">
    <property type="entry name" value="ORC3"/>
</dbReference>
<dbReference type="PANTHER" id="PTHR12748:SF0">
    <property type="entry name" value="ORIGIN RECOGNITION COMPLEX SUBUNIT 3"/>
    <property type="match status" value="1"/>
</dbReference>
<dbReference type="GO" id="GO:0005656">
    <property type="term" value="C:nuclear pre-replicative complex"/>
    <property type="evidence" value="ECO:0007669"/>
    <property type="project" value="TreeGrafter"/>
</dbReference>
<comment type="similarity">
    <text evidence="2">Belongs to the ORC3 family.</text>
</comment>
<name>A0A2U1IX04_SMIAN</name>
<dbReference type="Pfam" id="PF07034">
    <property type="entry name" value="ORC3_N"/>
    <property type="match status" value="1"/>
</dbReference>
<dbReference type="Proteomes" id="UP000245591">
    <property type="component" value="Unassembled WGS sequence"/>
</dbReference>
<evidence type="ECO:0000256" key="2">
    <source>
        <dbReference type="ARBA" id="ARBA00010977"/>
    </source>
</evidence>
<dbReference type="GO" id="GO:0003688">
    <property type="term" value="F:DNA replication origin binding"/>
    <property type="evidence" value="ECO:0007669"/>
    <property type="project" value="TreeGrafter"/>
</dbReference>
<evidence type="ECO:0000256" key="5">
    <source>
        <dbReference type="ARBA" id="ARBA00023242"/>
    </source>
</evidence>
<dbReference type="GO" id="GO:0031261">
    <property type="term" value="C:DNA replication preinitiation complex"/>
    <property type="evidence" value="ECO:0007669"/>
    <property type="project" value="TreeGrafter"/>
</dbReference>
<keyword evidence="4" id="KW-0238">DNA-binding</keyword>
<protein>
    <submittedName>
        <fullName evidence="9">Uncharacterized protein</fullName>
    </submittedName>
</protein>
<dbReference type="InterPro" id="IPR040855">
    <property type="entry name" value="ORC_WH_C"/>
</dbReference>
<evidence type="ECO:0000256" key="1">
    <source>
        <dbReference type="ARBA" id="ARBA00004123"/>
    </source>
</evidence>
<gene>
    <name evidence="9" type="ORF">BB558_006772</name>
</gene>
<evidence type="ECO:0000256" key="4">
    <source>
        <dbReference type="ARBA" id="ARBA00023125"/>
    </source>
</evidence>
<dbReference type="GO" id="GO:0006270">
    <property type="term" value="P:DNA replication initiation"/>
    <property type="evidence" value="ECO:0007669"/>
    <property type="project" value="TreeGrafter"/>
</dbReference>
<dbReference type="AlphaFoldDB" id="A0A2U1IX04"/>
<dbReference type="InterPro" id="IPR045667">
    <property type="entry name" value="ORC3_N"/>
</dbReference>
<comment type="subcellular location">
    <subcellularLocation>
        <location evidence="1">Nucleus</location>
    </subcellularLocation>
</comment>
<evidence type="ECO:0000259" key="8">
    <source>
        <dbReference type="Pfam" id="PF18137"/>
    </source>
</evidence>
<reference evidence="9 10" key="1">
    <citation type="journal article" date="2018" name="MBio">
        <title>Comparative Genomics Reveals the Core Gene Toolbox for the Fungus-Insect Symbiosis.</title>
        <authorList>
            <person name="Wang Y."/>
            <person name="Stata M."/>
            <person name="Wang W."/>
            <person name="Stajich J.E."/>
            <person name="White M.M."/>
            <person name="Moncalvo J.M."/>
        </authorList>
    </citation>
    <scope>NUCLEOTIDE SEQUENCE [LARGE SCALE GENOMIC DNA]</scope>
    <source>
        <strain evidence="9 10">AUS-126-30</strain>
    </source>
</reference>
<evidence type="ECO:0000256" key="6">
    <source>
        <dbReference type="SAM" id="MobiDB-lite"/>
    </source>
</evidence>
<organism evidence="9 10">
    <name type="scientific">Smittium angustum</name>
    <dbReference type="NCBI Taxonomy" id="133377"/>
    <lineage>
        <taxon>Eukaryota</taxon>
        <taxon>Fungi</taxon>
        <taxon>Fungi incertae sedis</taxon>
        <taxon>Zoopagomycota</taxon>
        <taxon>Kickxellomycotina</taxon>
        <taxon>Harpellomycetes</taxon>
        <taxon>Harpellales</taxon>
        <taxon>Legeriomycetaceae</taxon>
        <taxon>Smittium</taxon>
    </lineage>
</organism>
<evidence type="ECO:0000313" key="10">
    <source>
        <dbReference type="Proteomes" id="UP000245591"/>
    </source>
</evidence>
<evidence type="ECO:0000313" key="9">
    <source>
        <dbReference type="EMBL" id="PVZ97262.1"/>
    </source>
</evidence>
<keyword evidence="10" id="KW-1185">Reference proteome</keyword>
<evidence type="ECO:0000259" key="7">
    <source>
        <dbReference type="Pfam" id="PF07034"/>
    </source>
</evidence>
<evidence type="ECO:0000256" key="3">
    <source>
        <dbReference type="ARBA" id="ARBA00022705"/>
    </source>
</evidence>
<proteinExistence type="inferred from homology"/>
<sequence length="765" mass="88252">MSYTTINQHTNDTQLENANEGFQILFNTERKEKSKETFQSLNNNQEPEELVQFREILFNQNWLKIEKIVDFHIQENHLITAKQVVRFVNSGAKRNSVELKTKLPRTEIKTGVIFTGANSSEHSQGFETLESLLKNSSQSDHFNIVTRLDSQKCSSLKAIISQFITQIINNNQHVDNIYSSNDKNKQINFEWGDEDNSGAYEIETRNILEYDMNTFETYYQSRFKNVEEKPQVITILENFEGFPGAVISDFIMILSRYINSFNIPIVLVLGIATTLSTLHQSLTKSAIQRLSIAKFSLGSEQELVNKLVLDLFVKNNSNLNMGFDSYKYLMKQFTHSNLSIFKFKQNLKYALMDFFYGSPLSILSCCLKGDPNYSEQEMYALPKDLNLTTDHVEMIMMQPSVMRFLDNMYRNNINGLKEAIKTPNFFIHNTLPKIIFCFQFFQKRYSMGVQIVENIQESISKVNSQFTKYPIRALHYNALENDFETSSPWKNIISHLRFMKGEDMKKLLQTTLKIANDCESEYQNYLSTYPEQPDFTGIEYTRTLTGGIEERFEDCISMFSDNFNFKNKNDGTVYTRKQINENPYLLVSTSGEVGHEAALIKSNKLIPAIINGLLAHYSVFPLNEVFYYRKHSFLAQSFNPQPRTSIQTALAKPSFYLGQCDCCSTKVGESTWHSNKNTDPLLATNNDVSIVYRLYLECGENPEEVNEGDPPEKSKTKKQKPKADVIDVNVLNRFILAVNTLYYIGFIKKTNRKTDHVARLAWGYV</sequence>
<feature type="region of interest" description="Disordered" evidence="6">
    <location>
        <begin position="702"/>
        <end position="721"/>
    </location>
</feature>
<dbReference type="Pfam" id="PF18137">
    <property type="entry name" value="WHD_ORC"/>
    <property type="match status" value="1"/>
</dbReference>
<dbReference type="GO" id="GO:0005664">
    <property type="term" value="C:nuclear origin of replication recognition complex"/>
    <property type="evidence" value="ECO:0007669"/>
    <property type="project" value="InterPro"/>
</dbReference>
<keyword evidence="5" id="KW-0539">Nucleus</keyword>
<feature type="domain" description="Origin recognition complex subunit 3 N-terminal" evidence="7">
    <location>
        <begin position="18"/>
        <end position="363"/>
    </location>
</feature>
<feature type="domain" description="Origin recognition complex subunit 3 winged helix C-terminal" evidence="8">
    <location>
        <begin position="708"/>
        <end position="762"/>
    </location>
</feature>
<dbReference type="EMBL" id="MBFU01000889">
    <property type="protein sequence ID" value="PVZ97262.1"/>
    <property type="molecule type" value="Genomic_DNA"/>
</dbReference>